<dbReference type="Pfam" id="PF06985">
    <property type="entry name" value="HET"/>
    <property type="match status" value="1"/>
</dbReference>
<dbReference type="Proteomes" id="UP000283569">
    <property type="component" value="Unassembled WGS sequence"/>
</dbReference>
<protein>
    <recommendedName>
        <fullName evidence="1">Heterokaryon incompatibility domain-containing protein</fullName>
    </recommendedName>
</protein>
<reference evidence="2 3" key="1">
    <citation type="journal article" date="2018" name="Sci. Rep.">
        <title>Characterisation of pathogen-specific regions and novel effector candidates in Fusarium oxysporum f. sp. cepae.</title>
        <authorList>
            <person name="Armitage A.D."/>
            <person name="Taylor A."/>
            <person name="Sobczyk M.K."/>
            <person name="Baxter L."/>
            <person name="Greenfield B.P."/>
            <person name="Bates H.J."/>
            <person name="Wilson F."/>
            <person name="Jackson A.C."/>
            <person name="Ott S."/>
            <person name="Harrison R.J."/>
            <person name="Clarkson J.P."/>
        </authorList>
    </citation>
    <scope>NUCLEOTIDE SEQUENCE [LARGE SCALE GENOMIC DNA]</scope>
    <source>
        <strain evidence="2 3">Fp_A8</strain>
    </source>
</reference>
<dbReference type="InterPro" id="IPR010730">
    <property type="entry name" value="HET"/>
</dbReference>
<comment type="caution">
    <text evidence="2">The sequence shown here is derived from an EMBL/GenBank/DDBJ whole genome shotgun (WGS) entry which is preliminary data.</text>
</comment>
<proteinExistence type="predicted"/>
<dbReference type="PANTHER" id="PTHR33112">
    <property type="entry name" value="DOMAIN PROTEIN, PUTATIVE-RELATED"/>
    <property type="match status" value="1"/>
</dbReference>
<accession>A0A420TTR8</accession>
<dbReference type="PANTHER" id="PTHR33112:SF13">
    <property type="entry name" value="HETEROKARYON INCOMPATIBILITY DOMAIN-CONTAINING PROTEIN"/>
    <property type="match status" value="1"/>
</dbReference>
<evidence type="ECO:0000259" key="1">
    <source>
        <dbReference type="Pfam" id="PF06985"/>
    </source>
</evidence>
<feature type="domain" description="Heterokaryon incompatibility" evidence="1">
    <location>
        <begin position="9"/>
        <end position="91"/>
    </location>
</feature>
<dbReference type="AlphaFoldDB" id="A0A420TTR8"/>
<evidence type="ECO:0000313" key="2">
    <source>
        <dbReference type="EMBL" id="RKL44977.1"/>
    </source>
</evidence>
<organism evidence="2 3">
    <name type="scientific">Gibberella intermedia</name>
    <name type="common">Bulb rot disease fungus</name>
    <name type="synonym">Fusarium proliferatum</name>
    <dbReference type="NCBI Taxonomy" id="948311"/>
    <lineage>
        <taxon>Eukaryota</taxon>
        <taxon>Fungi</taxon>
        <taxon>Dikarya</taxon>
        <taxon>Ascomycota</taxon>
        <taxon>Pezizomycotina</taxon>
        <taxon>Sordariomycetes</taxon>
        <taxon>Hypocreomycetidae</taxon>
        <taxon>Hypocreales</taxon>
        <taxon>Nectriaceae</taxon>
        <taxon>Fusarium</taxon>
        <taxon>Fusarium fujikuroi species complex</taxon>
    </lineage>
</organism>
<evidence type="ECO:0000313" key="3">
    <source>
        <dbReference type="Proteomes" id="UP000283569"/>
    </source>
</evidence>
<name>A0A420TTR8_GIBIN</name>
<sequence>MPILHNGINTATLPTTFKHAVEVVRFIGLQYSWIDSLCILQDSAQDWETESSNMGSIYRNAYVNIAASSSRDSNGGLFFYRDTSNPKSQIRQAIPVTLGSANDNEGHPT</sequence>
<gene>
    <name evidence="2" type="ORF">BFJ72_g3627</name>
</gene>
<dbReference type="EMBL" id="MRDB01000009">
    <property type="protein sequence ID" value="RKL44977.1"/>
    <property type="molecule type" value="Genomic_DNA"/>
</dbReference>